<evidence type="ECO:0000313" key="2">
    <source>
        <dbReference type="Proteomes" id="UP000234462"/>
    </source>
</evidence>
<name>A0A2H1L463_9MICO</name>
<proteinExistence type="predicted"/>
<dbReference type="AlphaFoldDB" id="A0A2H1L463"/>
<gene>
    <name evidence="1" type="ORF">BJEO58_01235</name>
</gene>
<dbReference type="Proteomes" id="UP000234462">
    <property type="component" value="Unassembled WGS sequence"/>
</dbReference>
<organism evidence="1 2">
    <name type="scientific">Brevibacterium jeotgali</name>
    <dbReference type="NCBI Taxonomy" id="1262550"/>
    <lineage>
        <taxon>Bacteria</taxon>
        <taxon>Bacillati</taxon>
        <taxon>Actinomycetota</taxon>
        <taxon>Actinomycetes</taxon>
        <taxon>Micrococcales</taxon>
        <taxon>Brevibacteriaceae</taxon>
        <taxon>Brevibacterium</taxon>
    </lineage>
</organism>
<dbReference type="EMBL" id="FXZM01000005">
    <property type="protein sequence ID" value="SMY11649.1"/>
    <property type="molecule type" value="Genomic_DNA"/>
</dbReference>
<sequence>MRVNDETAPHMRVAPFVVDRPWAEERGYRLWAYPLDRYETRTYLLCAGHGASDSRGRRQDCSATRT</sequence>
<protein>
    <submittedName>
        <fullName evidence="1">Uncharacterized protein</fullName>
    </submittedName>
</protein>
<accession>A0A2H1L463</accession>
<reference evidence="2" key="1">
    <citation type="submission" date="2017-03" db="EMBL/GenBank/DDBJ databases">
        <authorList>
            <person name="Monnet C."/>
        </authorList>
    </citation>
    <scope>NUCLEOTIDE SEQUENCE [LARGE SCALE GENOMIC DNA]</scope>
    <source>
        <strain evidence="2">SJ5-8</strain>
    </source>
</reference>
<keyword evidence="2" id="KW-1185">Reference proteome</keyword>
<evidence type="ECO:0000313" key="1">
    <source>
        <dbReference type="EMBL" id="SMY11649.1"/>
    </source>
</evidence>